<proteinExistence type="predicted"/>
<dbReference type="Proteomes" id="UP000277179">
    <property type="component" value="Unassembled WGS sequence"/>
</dbReference>
<reference evidence="2 3" key="1">
    <citation type="submission" date="2018-08" db="EMBL/GenBank/DDBJ databases">
        <title>Recombination of ecologically and evolutionarily significant loci maintains genetic cohesion in the Pseudomonas syringae species complex.</title>
        <authorList>
            <person name="Dillon M."/>
            <person name="Thakur S."/>
            <person name="Almeida R.N.D."/>
            <person name="Weir B.S."/>
            <person name="Guttman D.S."/>
        </authorList>
    </citation>
    <scope>NUCLEOTIDE SEQUENCE [LARGE SCALE GENOMIC DNA]</scope>
    <source>
        <strain evidence="2 3">ICMP 11288</strain>
    </source>
</reference>
<dbReference type="SUPFAM" id="SSF55785">
    <property type="entry name" value="PYP-like sensor domain (PAS domain)"/>
    <property type="match status" value="1"/>
</dbReference>
<dbReference type="GO" id="GO:0006355">
    <property type="term" value="P:regulation of DNA-templated transcription"/>
    <property type="evidence" value="ECO:0007669"/>
    <property type="project" value="InterPro"/>
</dbReference>
<protein>
    <recommendedName>
        <fullName evidence="1">PAS fold-2 domain-containing protein</fullName>
    </recommendedName>
</protein>
<dbReference type="InterPro" id="IPR035965">
    <property type="entry name" value="PAS-like_dom_sf"/>
</dbReference>
<evidence type="ECO:0000313" key="3">
    <source>
        <dbReference type="Proteomes" id="UP000277179"/>
    </source>
</evidence>
<dbReference type="InterPro" id="IPR013654">
    <property type="entry name" value="PAS_2"/>
</dbReference>
<name>A0A3M4QQE4_9PSED</name>
<feature type="domain" description="PAS fold-2" evidence="1">
    <location>
        <begin position="17"/>
        <end position="119"/>
    </location>
</feature>
<evidence type="ECO:0000313" key="2">
    <source>
        <dbReference type="EMBL" id="RMQ92688.1"/>
    </source>
</evidence>
<dbReference type="Pfam" id="PF08446">
    <property type="entry name" value="PAS_2"/>
    <property type="match status" value="1"/>
</dbReference>
<comment type="caution">
    <text evidence="2">The sequence shown here is derived from an EMBL/GenBank/DDBJ whole genome shotgun (WGS) entry which is preliminary data.</text>
</comment>
<organism evidence="2 3">
    <name type="scientific">Pseudomonas salomonii</name>
    <dbReference type="NCBI Taxonomy" id="191391"/>
    <lineage>
        <taxon>Bacteria</taxon>
        <taxon>Pseudomonadati</taxon>
        <taxon>Pseudomonadota</taxon>
        <taxon>Gammaproteobacteria</taxon>
        <taxon>Pseudomonadales</taxon>
        <taxon>Pseudomonadaceae</taxon>
        <taxon>Pseudomonas</taxon>
    </lineage>
</organism>
<gene>
    <name evidence="2" type="ORF">ALP97_01597</name>
</gene>
<dbReference type="AlphaFoldDB" id="A0A3M4QQE4"/>
<accession>A0A3M4QQE4</accession>
<dbReference type="Gene3D" id="3.30.450.20">
    <property type="entry name" value="PAS domain"/>
    <property type="match status" value="1"/>
</dbReference>
<dbReference type="EMBL" id="RBRL01000036">
    <property type="protein sequence ID" value="RMQ92688.1"/>
    <property type="molecule type" value="Genomic_DNA"/>
</dbReference>
<evidence type="ECO:0000259" key="1">
    <source>
        <dbReference type="Pfam" id="PF08446"/>
    </source>
</evidence>
<sequence length="133" mass="13970">MKPLPATNANNALRDDCASEPIHIPGTIQPHGLLLTLSEPALVVLQASTNLNAALGLGPATLTGKALASLVGDAALAGIRLALADLDADEDELHQVTLNGELFDALLHRHQGLLLLELERSVTPRRTAQMHVA</sequence>